<dbReference type="GO" id="GO:0005886">
    <property type="term" value="C:plasma membrane"/>
    <property type="evidence" value="ECO:0007669"/>
    <property type="project" value="UniProtKB-SubCell"/>
</dbReference>
<evidence type="ECO:0000259" key="8">
    <source>
        <dbReference type="Pfam" id="PF02308"/>
    </source>
</evidence>
<dbReference type="InterPro" id="IPR049177">
    <property type="entry name" value="MgtC_SapB_SrpB_YhiD_N"/>
</dbReference>
<evidence type="ECO:0000313" key="9">
    <source>
        <dbReference type="EMBL" id="SET94256.1"/>
    </source>
</evidence>
<organism evidence="9 10">
    <name type="scientific">[Clostridium] aminophilum</name>
    <dbReference type="NCBI Taxonomy" id="1526"/>
    <lineage>
        <taxon>Bacteria</taxon>
        <taxon>Bacillati</taxon>
        <taxon>Bacillota</taxon>
        <taxon>Clostridia</taxon>
        <taxon>Lachnospirales</taxon>
        <taxon>Lachnospiraceae</taxon>
    </lineage>
</organism>
<sequence length="231" mass="25274">MWTWFIETARGWSAAGILIRLAVSLLVGTVIGIDRGLKHRGAGIKTHALVCLGSAVVMVTSEYVSMTFPDIRADMVRMGAQVISGVGFLGVGTIMVTGRHQIRGLTTAAGLWTCACIGLAAGIGFVDGAFYALLMVVFIFKILNRLDGFVRDHAKVQDYYVEFVNGSSVGLFMEEMRNRGIHISNLELVKSKIKGEGPSAVMTLEIEDKQVRDRILGDIQNLEYIRFAEET</sequence>
<keyword evidence="4 7" id="KW-0812">Transmembrane</keyword>
<dbReference type="PRINTS" id="PR01837">
    <property type="entry name" value="MGTCSAPBPROT"/>
</dbReference>
<accession>A0A1I0IC35</accession>
<comment type="subcellular location">
    <subcellularLocation>
        <location evidence="1">Cell membrane</location>
        <topology evidence="1">Multi-pass membrane protein</topology>
    </subcellularLocation>
</comment>
<keyword evidence="3" id="KW-1003">Cell membrane</keyword>
<comment type="similarity">
    <text evidence="2">Belongs to the MgtC/SapB family.</text>
</comment>
<feature type="transmembrane region" description="Helical" evidence="7">
    <location>
        <begin position="12"/>
        <end position="34"/>
    </location>
</feature>
<evidence type="ECO:0000256" key="3">
    <source>
        <dbReference type="ARBA" id="ARBA00022475"/>
    </source>
</evidence>
<dbReference type="InterPro" id="IPR003416">
    <property type="entry name" value="MgtC/SapB/SrpB/YhiD_fam"/>
</dbReference>
<evidence type="ECO:0000256" key="2">
    <source>
        <dbReference type="ARBA" id="ARBA00009298"/>
    </source>
</evidence>
<dbReference type="PANTHER" id="PTHR33778:SF1">
    <property type="entry name" value="MAGNESIUM TRANSPORTER YHID-RELATED"/>
    <property type="match status" value="1"/>
</dbReference>
<dbReference type="OrthoDB" id="9811198at2"/>
<feature type="transmembrane region" description="Helical" evidence="7">
    <location>
        <begin position="46"/>
        <end position="66"/>
    </location>
</feature>
<dbReference type="EMBL" id="FOIL01000076">
    <property type="protein sequence ID" value="SET94256.1"/>
    <property type="molecule type" value="Genomic_DNA"/>
</dbReference>
<gene>
    <name evidence="9" type="ORF">SAMN04487771_10765</name>
</gene>
<dbReference type="Pfam" id="PF02308">
    <property type="entry name" value="MgtC"/>
    <property type="match status" value="1"/>
</dbReference>
<dbReference type="eggNOG" id="COG1285">
    <property type="taxonomic scope" value="Bacteria"/>
</dbReference>
<evidence type="ECO:0000256" key="4">
    <source>
        <dbReference type="ARBA" id="ARBA00022692"/>
    </source>
</evidence>
<proteinExistence type="inferred from homology"/>
<dbReference type="RefSeq" id="WP_074650602.1">
    <property type="nucleotide sequence ID" value="NZ_FOIL01000076.1"/>
</dbReference>
<reference evidence="9 10" key="1">
    <citation type="submission" date="2016-10" db="EMBL/GenBank/DDBJ databases">
        <authorList>
            <person name="de Groot N.N."/>
        </authorList>
    </citation>
    <scope>NUCLEOTIDE SEQUENCE [LARGE SCALE GENOMIC DNA]</scope>
    <source>
        <strain evidence="9 10">KH1P1</strain>
    </source>
</reference>
<keyword evidence="6 7" id="KW-0472">Membrane</keyword>
<evidence type="ECO:0000256" key="7">
    <source>
        <dbReference type="SAM" id="Phobius"/>
    </source>
</evidence>
<dbReference type="STRING" id="1526.SAMN02910262_01013"/>
<feature type="transmembrane region" description="Helical" evidence="7">
    <location>
        <begin position="78"/>
        <end position="97"/>
    </location>
</feature>
<keyword evidence="5 7" id="KW-1133">Transmembrane helix</keyword>
<evidence type="ECO:0000313" key="10">
    <source>
        <dbReference type="Proteomes" id="UP000199820"/>
    </source>
</evidence>
<protein>
    <submittedName>
        <fullName evidence="9">Putative Mg2+ transporter-C (MgtC) family protein</fullName>
    </submittedName>
</protein>
<dbReference type="Proteomes" id="UP000199820">
    <property type="component" value="Unassembled WGS sequence"/>
</dbReference>
<feature type="domain" description="MgtC/SapB/SrpB/YhiD N-terminal" evidence="8">
    <location>
        <begin position="21"/>
        <end position="147"/>
    </location>
</feature>
<name>A0A1I0IC35_9FIRM</name>
<evidence type="ECO:0000256" key="6">
    <source>
        <dbReference type="ARBA" id="ARBA00023136"/>
    </source>
</evidence>
<evidence type="ECO:0000256" key="1">
    <source>
        <dbReference type="ARBA" id="ARBA00004651"/>
    </source>
</evidence>
<evidence type="ECO:0000256" key="5">
    <source>
        <dbReference type="ARBA" id="ARBA00022989"/>
    </source>
</evidence>
<dbReference type="AlphaFoldDB" id="A0A1I0IC35"/>
<dbReference type="PANTHER" id="PTHR33778">
    <property type="entry name" value="PROTEIN MGTC"/>
    <property type="match status" value="1"/>
</dbReference>
<keyword evidence="10" id="KW-1185">Reference proteome</keyword>